<accession>F6B8L1</accession>
<protein>
    <recommendedName>
        <fullName evidence="10">Thiamine pyrimidine synthase</fullName>
    </recommendedName>
</protein>
<evidence type="ECO:0000256" key="2">
    <source>
        <dbReference type="ARBA" id="ARBA00004948"/>
    </source>
</evidence>
<dbReference type="InterPro" id="IPR015168">
    <property type="entry name" value="SsuA/THI5"/>
</dbReference>
<dbReference type="GO" id="GO:0016740">
    <property type="term" value="F:transferase activity"/>
    <property type="evidence" value="ECO:0007669"/>
    <property type="project" value="UniProtKB-KW"/>
</dbReference>
<keyword evidence="7" id="KW-0663">Pyridoxal phosphate</keyword>
<evidence type="ECO:0000256" key="8">
    <source>
        <dbReference type="ARBA" id="ARBA00022977"/>
    </source>
</evidence>
<dbReference type="GO" id="GO:0046872">
    <property type="term" value="F:metal ion binding"/>
    <property type="evidence" value="ECO:0007669"/>
    <property type="project" value="UniProtKB-KW"/>
</dbReference>
<dbReference type="InterPro" id="IPR027939">
    <property type="entry name" value="NMT1/THI5"/>
</dbReference>
<organism evidence="13 14">
    <name type="scientific">Desulfotomaculum nigrificans (strain DSM 14880 / VKM B-2319 / CO-1-SRB)</name>
    <name type="common">Desulfotomaculum carboxydivorans</name>
    <dbReference type="NCBI Taxonomy" id="868595"/>
    <lineage>
        <taxon>Bacteria</taxon>
        <taxon>Bacillati</taxon>
        <taxon>Bacillota</taxon>
        <taxon>Clostridia</taxon>
        <taxon>Eubacteriales</taxon>
        <taxon>Desulfotomaculaceae</taxon>
        <taxon>Desulfotomaculum</taxon>
    </lineage>
</organism>
<gene>
    <name evidence="13" type="ordered locus">Desca_0698</name>
</gene>
<sequence length="381" mass="42581" precursor="true">MVQRYRKLLFGLLVVVVLGSLSTFGVRTYILNSKQTEVWDKIRLVELEHSLLALPHYIATAQGFYQEQKLKVEPVKAEISLDQSKLEEQDIVLLGNLSETLFTRPLGTGGDLVAFAQLARRDGTFLVGRNNDEAFDWDKVKRKTILGDAPDEQSNIILEEALRQNKLSLQHQVIIIQNLPPELKEGAFEAEVGHFAQMAEPMASKVEAKGLGHVVASLGSTVEPIPALVLTAPPAYLKQQSNAVQKLVNGLCKGMLWLDYHSTKEAAKVAAPYFPGLNETTLIKIIDRYKKIGLWDKSPVIAKGDYERLQDYVRRAGELTNPVAYADGVNNKFAAKAGKTVRYIPPEQQKEPTLWEKIRRLCFGEPSGDEMFDSAHKVILF</sequence>
<evidence type="ECO:0000256" key="6">
    <source>
        <dbReference type="ARBA" id="ARBA00022723"/>
    </source>
</evidence>
<comment type="subunit">
    <text evidence="4">Homodimer.</text>
</comment>
<keyword evidence="5" id="KW-0808">Transferase</keyword>
<evidence type="ECO:0000256" key="11">
    <source>
        <dbReference type="ARBA" id="ARBA00048179"/>
    </source>
</evidence>
<evidence type="ECO:0000256" key="7">
    <source>
        <dbReference type="ARBA" id="ARBA00022898"/>
    </source>
</evidence>
<dbReference type="KEGG" id="dca:Desca_0698"/>
<dbReference type="PANTHER" id="PTHR31528">
    <property type="entry name" value="4-AMINO-5-HYDROXYMETHYL-2-METHYLPYRIMIDINE PHOSPHATE SYNTHASE THI11-RELATED"/>
    <property type="match status" value="1"/>
</dbReference>
<dbReference type="SUPFAM" id="SSF53850">
    <property type="entry name" value="Periplasmic binding protein-like II"/>
    <property type="match status" value="1"/>
</dbReference>
<evidence type="ECO:0000256" key="9">
    <source>
        <dbReference type="ARBA" id="ARBA00023004"/>
    </source>
</evidence>
<dbReference type="RefSeq" id="WP_013809794.1">
    <property type="nucleotide sequence ID" value="NC_015565.1"/>
</dbReference>
<keyword evidence="14" id="KW-1185">Reference proteome</keyword>
<evidence type="ECO:0000256" key="10">
    <source>
        <dbReference type="ARBA" id="ARBA00033171"/>
    </source>
</evidence>
<evidence type="ECO:0000256" key="3">
    <source>
        <dbReference type="ARBA" id="ARBA00009406"/>
    </source>
</evidence>
<feature type="domain" description="SsuA/THI5-like" evidence="12">
    <location>
        <begin position="55"/>
        <end position="257"/>
    </location>
</feature>
<dbReference type="Proteomes" id="UP000009226">
    <property type="component" value="Chromosome"/>
</dbReference>
<name>F6B8L1_DESCC</name>
<comment type="function">
    <text evidence="1">Responsible for the formation of the pyrimidine heterocycle in the thiamine biosynthesis pathway. Catalyzes the formation of hydroxymethylpyrimidine phosphate (HMP-P) from histidine and pyridoxal phosphate (PLP). The protein uses PLP and the active site histidine to form HMP-P, generating an inactive enzyme. The enzyme can only undergo a single turnover, which suggests it is a suicide enzyme.</text>
</comment>
<keyword evidence="8" id="KW-0784">Thiamine biosynthesis</keyword>
<evidence type="ECO:0000256" key="1">
    <source>
        <dbReference type="ARBA" id="ARBA00003469"/>
    </source>
</evidence>
<proteinExistence type="inferred from homology"/>
<dbReference type="STRING" id="868595.Desca_0698"/>
<evidence type="ECO:0000313" key="13">
    <source>
        <dbReference type="EMBL" id="AEF93583.1"/>
    </source>
</evidence>
<evidence type="ECO:0000313" key="14">
    <source>
        <dbReference type="Proteomes" id="UP000009226"/>
    </source>
</evidence>
<dbReference type="EMBL" id="CP002736">
    <property type="protein sequence ID" value="AEF93583.1"/>
    <property type="molecule type" value="Genomic_DNA"/>
</dbReference>
<evidence type="ECO:0000259" key="12">
    <source>
        <dbReference type="Pfam" id="PF09084"/>
    </source>
</evidence>
<comment type="pathway">
    <text evidence="2">Cofactor biosynthesis; thiamine diphosphate biosynthesis.</text>
</comment>
<evidence type="ECO:0000256" key="4">
    <source>
        <dbReference type="ARBA" id="ARBA00011738"/>
    </source>
</evidence>
<comment type="similarity">
    <text evidence="3">Belongs to the NMT1/THI5 family.</text>
</comment>
<reference evidence="13 14" key="1">
    <citation type="submission" date="2011-05" db="EMBL/GenBank/DDBJ databases">
        <title>Complete sequence of Desulfotomaculum carboxydivorans CO-1-SRB.</title>
        <authorList>
            <consortium name="US DOE Joint Genome Institute"/>
            <person name="Lucas S."/>
            <person name="Han J."/>
            <person name="Lapidus A."/>
            <person name="Cheng J.-F."/>
            <person name="Goodwin L."/>
            <person name="Pitluck S."/>
            <person name="Peters L."/>
            <person name="Mikhailova N."/>
            <person name="Lu M."/>
            <person name="Han C."/>
            <person name="Tapia R."/>
            <person name="Land M."/>
            <person name="Hauser L."/>
            <person name="Kyrpides N."/>
            <person name="Ivanova N."/>
            <person name="Pagani I."/>
            <person name="Stams A."/>
            <person name="Plugge C."/>
            <person name="Muyzer G."/>
            <person name="Kuever J."/>
            <person name="Parshina S."/>
            <person name="Ivanova A."/>
            <person name="Nazina T."/>
            <person name="Woyke T."/>
        </authorList>
    </citation>
    <scope>NUCLEOTIDE SEQUENCE [LARGE SCALE GENOMIC DNA]</scope>
    <source>
        <strain evidence="14">DSM 14880 / VKM B-2319 / CO-1-SRB</strain>
    </source>
</reference>
<dbReference type="PANTHER" id="PTHR31528:SF1">
    <property type="entry name" value="4-AMINO-5-HYDROXYMETHYL-2-METHYLPYRIMIDINE PHOSPHATE SYNTHASE THI11-RELATED"/>
    <property type="match status" value="1"/>
</dbReference>
<dbReference type="Gene3D" id="3.40.190.10">
    <property type="entry name" value="Periplasmic binding protein-like II"/>
    <property type="match status" value="1"/>
</dbReference>
<keyword evidence="6" id="KW-0479">Metal-binding</keyword>
<dbReference type="HOGENOM" id="CLU_061540_1_0_9"/>
<comment type="catalytic activity">
    <reaction evidence="11">
        <text>N(6)-(pyridoxal phosphate)-L-lysyl-[4-amino-5-hydroxymethyl-2-methylpyrimidine phosphate synthase] + L-histidyl-[4-amino-5-hydroxymethyl-2-methylpyrimidine phosphate synthase] + 2 Fe(3+) + 4 H2O = L-lysyl-[4-amino-5-hydroxymethyl-2-methylpyrimidine phosphate synthase] + (2S)-2-amino-5-hydroxy-4-oxopentanoyl-[4-amino-5-hydroxymethyl-2-methylpyrimidine phosphate synthase] + 4-amino-2-methyl-5-(phosphooxymethyl)pyrimidine + 3-oxopropanoate + 2 Fe(2+) + 2 H(+)</text>
        <dbReference type="Rhea" id="RHEA:65756"/>
        <dbReference type="Rhea" id="RHEA-COMP:16892"/>
        <dbReference type="Rhea" id="RHEA-COMP:16893"/>
        <dbReference type="Rhea" id="RHEA-COMP:16894"/>
        <dbReference type="Rhea" id="RHEA-COMP:16895"/>
        <dbReference type="ChEBI" id="CHEBI:15377"/>
        <dbReference type="ChEBI" id="CHEBI:15378"/>
        <dbReference type="ChEBI" id="CHEBI:29033"/>
        <dbReference type="ChEBI" id="CHEBI:29034"/>
        <dbReference type="ChEBI" id="CHEBI:29969"/>
        <dbReference type="ChEBI" id="CHEBI:29979"/>
        <dbReference type="ChEBI" id="CHEBI:33190"/>
        <dbReference type="ChEBI" id="CHEBI:58354"/>
        <dbReference type="ChEBI" id="CHEBI:143915"/>
        <dbReference type="ChEBI" id="CHEBI:157692"/>
    </reaction>
    <physiologicalReaction direction="left-to-right" evidence="11">
        <dbReference type="Rhea" id="RHEA:65757"/>
    </physiologicalReaction>
</comment>
<dbReference type="Pfam" id="PF09084">
    <property type="entry name" value="NMT1"/>
    <property type="match status" value="1"/>
</dbReference>
<dbReference type="AlphaFoldDB" id="F6B8L1"/>
<dbReference type="GO" id="GO:0009228">
    <property type="term" value="P:thiamine biosynthetic process"/>
    <property type="evidence" value="ECO:0007669"/>
    <property type="project" value="UniProtKB-KW"/>
</dbReference>
<dbReference type="eggNOG" id="COG0715">
    <property type="taxonomic scope" value="Bacteria"/>
</dbReference>
<evidence type="ECO:0000256" key="5">
    <source>
        <dbReference type="ARBA" id="ARBA00022679"/>
    </source>
</evidence>
<keyword evidence="9" id="KW-0408">Iron</keyword>